<dbReference type="OrthoDB" id="448450at2759"/>
<dbReference type="CDD" id="cd06558">
    <property type="entry name" value="crotonase-like"/>
    <property type="match status" value="1"/>
</dbReference>
<dbReference type="HOGENOM" id="CLU_009834_6_2_1"/>
<proteinExistence type="inferred from homology"/>
<dbReference type="eggNOG" id="KOG0016">
    <property type="taxonomic scope" value="Eukaryota"/>
</dbReference>
<dbReference type="GO" id="GO:0006635">
    <property type="term" value="P:fatty acid beta-oxidation"/>
    <property type="evidence" value="ECO:0007669"/>
    <property type="project" value="TreeGrafter"/>
</dbReference>
<gene>
    <name evidence="6" type="ORF">UCREL1_4324</name>
</gene>
<evidence type="ECO:0000256" key="2">
    <source>
        <dbReference type="ARBA" id="ARBA00005005"/>
    </source>
</evidence>
<dbReference type="Pfam" id="PF00378">
    <property type="entry name" value="ECH_1"/>
    <property type="match status" value="1"/>
</dbReference>
<dbReference type="InterPro" id="IPR029045">
    <property type="entry name" value="ClpP/crotonase-like_dom_sf"/>
</dbReference>
<name>M7SQE2_EUTLA</name>
<dbReference type="KEGG" id="ela:UCREL1_4324"/>
<dbReference type="EMBL" id="KB706199">
    <property type="protein sequence ID" value="EMR68659.1"/>
    <property type="molecule type" value="Genomic_DNA"/>
</dbReference>
<comment type="subcellular location">
    <subcellularLocation>
        <location evidence="1">Peroxisome</location>
    </subcellularLocation>
</comment>
<dbReference type="PANTHER" id="PTHR43684">
    <property type="match status" value="1"/>
</dbReference>
<evidence type="ECO:0000256" key="4">
    <source>
        <dbReference type="ARBA" id="ARBA00023140"/>
    </source>
</evidence>
<dbReference type="GO" id="GO:0005782">
    <property type="term" value="C:peroxisomal matrix"/>
    <property type="evidence" value="ECO:0007669"/>
    <property type="project" value="TreeGrafter"/>
</dbReference>
<comment type="pathway">
    <text evidence="2">Lipid metabolism; fatty acid beta-oxidation.</text>
</comment>
<comment type="similarity">
    <text evidence="3">Belongs to the enoyl-CoA hydratase/isomerase family.</text>
</comment>
<evidence type="ECO:0000313" key="6">
    <source>
        <dbReference type="EMBL" id="EMR68659.1"/>
    </source>
</evidence>
<evidence type="ECO:0000256" key="5">
    <source>
        <dbReference type="ARBA" id="ARBA00023235"/>
    </source>
</evidence>
<keyword evidence="5 6" id="KW-0413">Isomerase</keyword>
<evidence type="ECO:0000256" key="1">
    <source>
        <dbReference type="ARBA" id="ARBA00004275"/>
    </source>
</evidence>
<evidence type="ECO:0000256" key="3">
    <source>
        <dbReference type="ARBA" id="ARBA00005254"/>
    </source>
</evidence>
<dbReference type="SUPFAM" id="SSF52096">
    <property type="entry name" value="ClpP/crotonase"/>
    <property type="match status" value="1"/>
</dbReference>
<dbReference type="OMA" id="FQAIMDF"/>
<reference evidence="7" key="1">
    <citation type="journal article" date="2013" name="Genome Announc.">
        <title>Draft genome sequence of the grapevine dieback fungus Eutypa lata UCR-EL1.</title>
        <authorList>
            <person name="Blanco-Ulate B."/>
            <person name="Rolshausen P.E."/>
            <person name="Cantu D."/>
        </authorList>
    </citation>
    <scope>NUCLEOTIDE SEQUENCE [LARGE SCALE GENOMIC DNA]</scope>
    <source>
        <strain evidence="7">UCR-EL1</strain>
    </source>
</reference>
<dbReference type="Proteomes" id="UP000012174">
    <property type="component" value="Unassembled WGS sequence"/>
</dbReference>
<dbReference type="InterPro" id="IPR051053">
    <property type="entry name" value="ECH/Chromodomain_protein"/>
</dbReference>
<dbReference type="InterPro" id="IPR001753">
    <property type="entry name" value="Enoyl-CoA_hydra/iso"/>
</dbReference>
<dbReference type="GO" id="GO:0004165">
    <property type="term" value="F:delta(3)-delta(2)-enoyl-CoA isomerase activity"/>
    <property type="evidence" value="ECO:0007669"/>
    <property type="project" value="UniProtKB-ARBA"/>
</dbReference>
<accession>M7SQE2</accession>
<dbReference type="Gene3D" id="3.90.226.10">
    <property type="entry name" value="2-enoyl-CoA Hydratase, Chain A, domain 1"/>
    <property type="match status" value="1"/>
</dbReference>
<dbReference type="AlphaFoldDB" id="M7SQE2"/>
<dbReference type="PANTHER" id="PTHR43684:SF1">
    <property type="entry name" value="ENOYL-COA DELTA ISOMERASE 2"/>
    <property type="match status" value="1"/>
</dbReference>
<evidence type="ECO:0000313" key="7">
    <source>
        <dbReference type="Proteomes" id="UP000012174"/>
    </source>
</evidence>
<protein>
    <submittedName>
        <fullName evidence="6">Putative peroxisomal-enoyl-isomerase protein</fullName>
    </submittedName>
</protein>
<sequence>MADLIKVTYSGRIATITIDNDKKLNALNVDGYYALSRAMREVAQRDDVYITILTGKGRYFSAGADVSLGARSQQREAEAASDPNTDTYREWLRSFVANNLELTRTFYSHPKILVAALNGPAVGLSAAVTAFADFVYAAPGAFLLLPFSSLGLVAEGGASRALVQRLGVSLANEALIMSRRIACDELARVGFVNKVLDPAGAGAGAGSSAGGSGSGSGSGGGGDYSERFLALVLREVDDRLGSHLNGESLTGIKALLRRPEIEVLERQNVAEVFAGLDRFVKGVPQEEFRKIATGEKRHKL</sequence>
<organism evidence="6 7">
    <name type="scientific">Eutypa lata (strain UCR-EL1)</name>
    <name type="common">Grapevine dieback disease fungus</name>
    <name type="synonym">Eutypa armeniacae</name>
    <dbReference type="NCBI Taxonomy" id="1287681"/>
    <lineage>
        <taxon>Eukaryota</taxon>
        <taxon>Fungi</taxon>
        <taxon>Dikarya</taxon>
        <taxon>Ascomycota</taxon>
        <taxon>Pezizomycotina</taxon>
        <taxon>Sordariomycetes</taxon>
        <taxon>Xylariomycetidae</taxon>
        <taxon>Xylariales</taxon>
        <taxon>Diatrypaceae</taxon>
        <taxon>Eutypa</taxon>
    </lineage>
</organism>
<keyword evidence="7" id="KW-1185">Reference proteome</keyword>
<dbReference type="STRING" id="1287681.M7SQE2"/>
<dbReference type="FunFam" id="3.90.226.10:FF:000048">
    <property type="entry name" value="3,2-trans-enoyl-CoA isomerase"/>
    <property type="match status" value="1"/>
</dbReference>
<keyword evidence="4" id="KW-0576">Peroxisome</keyword>